<sequence length="135" mass="14190">MDIRARRSSLGLALWAALLAPALPAVAAPVGNLASVTADGPHALRLRTDSGSLLRIDVLAADIVRVQAGRNGALTGAGDKAAPIVLPQPDGAVQAQLEEDAQEIRVHTPALLLHVQRQPLRLRLERLDNCTAVPL</sequence>
<keyword evidence="1" id="KW-0732">Signal</keyword>
<dbReference type="Gene3D" id="2.60.40.1760">
    <property type="entry name" value="glycosyl hydrolase (family 31)"/>
    <property type="match status" value="1"/>
</dbReference>
<dbReference type="GO" id="GO:0030246">
    <property type="term" value="F:carbohydrate binding"/>
    <property type="evidence" value="ECO:0007669"/>
    <property type="project" value="InterPro"/>
</dbReference>
<feature type="chain" id="PRO_5030891409" description="Glycosyl hydrolase" evidence="1">
    <location>
        <begin position="28"/>
        <end position="135"/>
    </location>
</feature>
<evidence type="ECO:0000256" key="1">
    <source>
        <dbReference type="SAM" id="SignalP"/>
    </source>
</evidence>
<proteinExistence type="predicted"/>
<name>A0A7V8FGT2_STEMA</name>
<dbReference type="GO" id="GO:0005975">
    <property type="term" value="P:carbohydrate metabolic process"/>
    <property type="evidence" value="ECO:0007669"/>
    <property type="project" value="InterPro"/>
</dbReference>
<dbReference type="InterPro" id="IPR011013">
    <property type="entry name" value="Gal_mutarotase_sf_dom"/>
</dbReference>
<gene>
    <name evidence="2" type="ORF">GAK31_02731</name>
</gene>
<organism evidence="2 3">
    <name type="scientific">Stenotrophomonas maltophilia</name>
    <name type="common">Pseudomonas maltophilia</name>
    <name type="synonym">Xanthomonas maltophilia</name>
    <dbReference type="NCBI Taxonomy" id="40324"/>
    <lineage>
        <taxon>Bacteria</taxon>
        <taxon>Pseudomonadati</taxon>
        <taxon>Pseudomonadota</taxon>
        <taxon>Gammaproteobacteria</taxon>
        <taxon>Lysobacterales</taxon>
        <taxon>Lysobacteraceae</taxon>
        <taxon>Stenotrophomonas</taxon>
        <taxon>Stenotrophomonas maltophilia group</taxon>
    </lineage>
</organism>
<evidence type="ECO:0008006" key="4">
    <source>
        <dbReference type="Google" id="ProtNLM"/>
    </source>
</evidence>
<dbReference type="Proteomes" id="UP000487117">
    <property type="component" value="Unassembled WGS sequence"/>
</dbReference>
<evidence type="ECO:0000313" key="3">
    <source>
        <dbReference type="Proteomes" id="UP000487117"/>
    </source>
</evidence>
<dbReference type="EMBL" id="WNDS01000003">
    <property type="protein sequence ID" value="KAF1015240.1"/>
    <property type="molecule type" value="Genomic_DNA"/>
</dbReference>
<accession>A0A7V8FGT2</accession>
<reference evidence="3" key="1">
    <citation type="journal article" date="2020" name="MBio">
        <title>Horizontal gene transfer to a defensive symbiont with a reduced genome amongst a multipartite beetle microbiome.</title>
        <authorList>
            <person name="Waterworth S.C."/>
            <person name="Florez L.V."/>
            <person name="Rees E.R."/>
            <person name="Hertweck C."/>
            <person name="Kaltenpoth M."/>
            <person name="Kwan J.C."/>
        </authorList>
    </citation>
    <scope>NUCLEOTIDE SEQUENCE [LARGE SCALE GENOMIC DNA]</scope>
</reference>
<dbReference type="GO" id="GO:0003824">
    <property type="term" value="F:catalytic activity"/>
    <property type="evidence" value="ECO:0007669"/>
    <property type="project" value="InterPro"/>
</dbReference>
<dbReference type="AlphaFoldDB" id="A0A7V8FGT2"/>
<protein>
    <recommendedName>
        <fullName evidence="4">Glycosyl hydrolase</fullName>
    </recommendedName>
</protein>
<evidence type="ECO:0000313" key="2">
    <source>
        <dbReference type="EMBL" id="KAF1015240.1"/>
    </source>
</evidence>
<dbReference type="SUPFAM" id="SSF74650">
    <property type="entry name" value="Galactose mutarotase-like"/>
    <property type="match status" value="1"/>
</dbReference>
<comment type="caution">
    <text evidence="2">The sequence shown here is derived from an EMBL/GenBank/DDBJ whole genome shotgun (WGS) entry which is preliminary data.</text>
</comment>
<feature type="signal peptide" evidence="1">
    <location>
        <begin position="1"/>
        <end position="27"/>
    </location>
</feature>